<keyword evidence="10 14" id="KW-1133">Transmembrane helix</keyword>
<comment type="cofactor">
    <cofactor evidence="14 16">
        <name>Zn(2+)</name>
        <dbReference type="ChEBI" id="CHEBI:29105"/>
    </cofactor>
    <text evidence="14 16">Binds 1 zinc ion per subunit.</text>
</comment>
<dbReference type="Pfam" id="PF02163">
    <property type="entry name" value="Peptidase_M50"/>
    <property type="match status" value="2"/>
</dbReference>
<evidence type="ECO:0000256" key="6">
    <source>
        <dbReference type="ARBA" id="ARBA00022723"/>
    </source>
</evidence>
<dbReference type="SMART" id="SM00116">
    <property type="entry name" value="CBS"/>
    <property type="match status" value="2"/>
</dbReference>
<keyword evidence="9 14" id="KW-0862">Zinc</keyword>
<keyword evidence="7" id="KW-0677">Repeat</keyword>
<evidence type="ECO:0000313" key="20">
    <source>
        <dbReference type="Proteomes" id="UP000254889"/>
    </source>
</evidence>
<evidence type="ECO:0000256" key="1">
    <source>
        <dbReference type="ARBA" id="ARBA00004651"/>
    </source>
</evidence>
<evidence type="ECO:0000256" key="14">
    <source>
        <dbReference type="PIRNR" id="PIRNR006404"/>
    </source>
</evidence>
<keyword evidence="4 14" id="KW-0645">Protease</keyword>
<reference evidence="19 20" key="1">
    <citation type="submission" date="2018-07" db="EMBL/GenBank/DDBJ databases">
        <authorList>
            <person name="Quirk P.G."/>
            <person name="Krulwich T.A."/>
        </authorList>
    </citation>
    <scope>NUCLEOTIDE SEQUENCE [LARGE SCALE GENOMIC DNA]</scope>
    <source>
        <strain evidence="19 20">CC-BB4</strain>
    </source>
</reference>
<keyword evidence="12 17" id="KW-0129">CBS domain</keyword>
<keyword evidence="8 14" id="KW-0378">Hydrolase</keyword>
<dbReference type="InterPro" id="IPR016483">
    <property type="entry name" value="UCP006404_Pept_M50_CBS"/>
</dbReference>
<feature type="transmembrane region" description="Helical" evidence="14">
    <location>
        <begin position="176"/>
        <end position="198"/>
    </location>
</feature>
<evidence type="ECO:0000256" key="17">
    <source>
        <dbReference type="PROSITE-ProRule" id="PRU00703"/>
    </source>
</evidence>
<evidence type="ECO:0000256" key="4">
    <source>
        <dbReference type="ARBA" id="ARBA00022670"/>
    </source>
</evidence>
<feature type="transmembrane region" description="Helical" evidence="14">
    <location>
        <begin position="138"/>
        <end position="155"/>
    </location>
</feature>
<keyword evidence="3 14" id="KW-1003">Cell membrane</keyword>
<evidence type="ECO:0000256" key="2">
    <source>
        <dbReference type="ARBA" id="ARBA00007931"/>
    </source>
</evidence>
<dbReference type="EMBL" id="CP031417">
    <property type="protein sequence ID" value="AXK82524.1"/>
    <property type="molecule type" value="Genomic_DNA"/>
</dbReference>
<comment type="subcellular location">
    <subcellularLocation>
        <location evidence="1 14">Cell membrane</location>
        <topology evidence="1 14">Multi-pass membrane protein</topology>
    </subcellularLocation>
</comment>
<evidence type="ECO:0000256" key="7">
    <source>
        <dbReference type="ARBA" id="ARBA00022737"/>
    </source>
</evidence>
<accession>A0A346A027</accession>
<gene>
    <name evidence="19" type="ORF">DW352_19565</name>
</gene>
<dbReference type="RefSeq" id="WP_115692903.1">
    <property type="nucleotide sequence ID" value="NZ_CP031417.1"/>
</dbReference>
<evidence type="ECO:0000256" key="12">
    <source>
        <dbReference type="ARBA" id="ARBA00023122"/>
    </source>
</evidence>
<feature type="binding site" evidence="16">
    <location>
        <position position="161"/>
    </location>
    <ligand>
        <name>Zn(2+)</name>
        <dbReference type="ChEBI" id="CHEBI:29105"/>
        <note>catalytic</note>
    </ligand>
</feature>
<feature type="active site" evidence="15">
    <location>
        <position position="59"/>
    </location>
</feature>
<dbReference type="SUPFAM" id="SSF54631">
    <property type="entry name" value="CBS-domain pair"/>
    <property type="match status" value="1"/>
</dbReference>
<dbReference type="CDD" id="cd06164">
    <property type="entry name" value="S2P-M50_SpoIVFB_CBS"/>
    <property type="match status" value="1"/>
</dbReference>
<comment type="similarity">
    <text evidence="2 14">Belongs to the peptidase M50B family.</text>
</comment>
<feature type="domain" description="CBS" evidence="18">
    <location>
        <begin position="238"/>
        <end position="296"/>
    </location>
</feature>
<dbReference type="GO" id="GO:0008237">
    <property type="term" value="F:metallopeptidase activity"/>
    <property type="evidence" value="ECO:0007669"/>
    <property type="project" value="UniProtKB-UniRule"/>
</dbReference>
<dbReference type="InterPro" id="IPR008915">
    <property type="entry name" value="Peptidase_M50"/>
</dbReference>
<evidence type="ECO:0000256" key="13">
    <source>
        <dbReference type="ARBA" id="ARBA00023136"/>
    </source>
</evidence>
<dbReference type="GO" id="GO:0046872">
    <property type="term" value="F:metal ion binding"/>
    <property type="evidence" value="ECO:0007669"/>
    <property type="project" value="UniProtKB-UniRule"/>
</dbReference>
<dbReference type="PANTHER" id="PTHR39188">
    <property type="entry name" value="MEMBRANE-ASSOCIATED ZINC METALLOPROTEASE M50B"/>
    <property type="match status" value="1"/>
</dbReference>
<name>A0A346A027_9HYPH</name>
<dbReference type="InterPro" id="IPR000644">
    <property type="entry name" value="CBS_dom"/>
</dbReference>
<proteinExistence type="inferred from homology"/>
<keyword evidence="11 14" id="KW-0482">Metalloprotease</keyword>
<feature type="binding site" evidence="16">
    <location>
        <position position="62"/>
    </location>
    <ligand>
        <name>Zn(2+)</name>
        <dbReference type="ChEBI" id="CHEBI:29105"/>
        <note>catalytic</note>
    </ligand>
</feature>
<dbReference type="PANTHER" id="PTHR39188:SF3">
    <property type="entry name" value="STAGE IV SPORULATION PROTEIN FB"/>
    <property type="match status" value="1"/>
</dbReference>
<feature type="domain" description="CBS" evidence="18">
    <location>
        <begin position="301"/>
        <end position="357"/>
    </location>
</feature>
<sequence>MSWSLSIGKVAGTVVRIHLTFLLFLAWIFAASYASGGSATAWDSLLFMVLLFLCVLLHEFGHIFTARAFGVQTPYVTLLPIGGVAQLERIPEEPGQEFLIAIAGPLVNVAITLLLIVAFGADLQMSAATSVDNTAIPLVNRLAAVNLFLALFNLIPAFPMDGGRVLRALLASRFGYVRATGIAASIGQFVAFVLGFIGLLANPILIFIAIFVYLAAASEAHMVSLRAVSRGVPVSHAMMTQFATLSPEAHIDEAVQTLLQTSQGEFPVVDGAGKPVGVLDRAALVRALKTLGPDARVGDAMTPDVPVIGYRSTLEQAFKLLQEKSAPAVAVTDSAGRLTGLITSETIAEMMMLQEAMPDGVKLGPWSKPQGV</sequence>
<evidence type="ECO:0000256" key="15">
    <source>
        <dbReference type="PIRSR" id="PIRSR006404-1"/>
    </source>
</evidence>
<dbReference type="OrthoDB" id="9781963at2"/>
<keyword evidence="20" id="KW-1185">Reference proteome</keyword>
<keyword evidence="6 14" id="KW-0479">Metal-binding</keyword>
<dbReference type="Proteomes" id="UP000254889">
    <property type="component" value="Chromosome"/>
</dbReference>
<evidence type="ECO:0000256" key="10">
    <source>
        <dbReference type="ARBA" id="ARBA00022989"/>
    </source>
</evidence>
<dbReference type="GO" id="GO:0005886">
    <property type="term" value="C:plasma membrane"/>
    <property type="evidence" value="ECO:0007669"/>
    <property type="project" value="UniProtKB-SubCell"/>
</dbReference>
<evidence type="ECO:0000256" key="3">
    <source>
        <dbReference type="ARBA" id="ARBA00022475"/>
    </source>
</evidence>
<feature type="transmembrane region" description="Helical" evidence="14">
    <location>
        <begin position="204"/>
        <end position="223"/>
    </location>
</feature>
<dbReference type="InterPro" id="IPR046342">
    <property type="entry name" value="CBS_dom_sf"/>
</dbReference>
<dbReference type="PIRSF" id="PIRSF006404">
    <property type="entry name" value="UCP006404_Pept_M50_CBS"/>
    <property type="match status" value="1"/>
</dbReference>
<protein>
    <recommendedName>
        <fullName evidence="14">Zinc metalloprotease</fullName>
    </recommendedName>
</protein>
<dbReference type="GO" id="GO:0006508">
    <property type="term" value="P:proteolysis"/>
    <property type="evidence" value="ECO:0007669"/>
    <property type="project" value="UniProtKB-KW"/>
</dbReference>
<dbReference type="KEGG" id="ptaw:DW352_19565"/>
<evidence type="ECO:0000259" key="18">
    <source>
        <dbReference type="PROSITE" id="PS51371"/>
    </source>
</evidence>
<dbReference type="PROSITE" id="PS51371">
    <property type="entry name" value="CBS"/>
    <property type="match status" value="2"/>
</dbReference>
<feature type="binding site" evidence="16">
    <location>
        <position position="58"/>
    </location>
    <ligand>
        <name>Zn(2+)</name>
        <dbReference type="ChEBI" id="CHEBI:29105"/>
        <note>catalytic</note>
    </ligand>
</feature>
<feature type="transmembrane region" description="Helical" evidence="14">
    <location>
        <begin position="44"/>
        <end position="64"/>
    </location>
</feature>
<keyword evidence="5 14" id="KW-0812">Transmembrane</keyword>
<evidence type="ECO:0000256" key="9">
    <source>
        <dbReference type="ARBA" id="ARBA00022833"/>
    </source>
</evidence>
<dbReference type="Gene3D" id="3.10.580.10">
    <property type="entry name" value="CBS-domain"/>
    <property type="match status" value="1"/>
</dbReference>
<evidence type="ECO:0000256" key="8">
    <source>
        <dbReference type="ARBA" id="ARBA00022801"/>
    </source>
</evidence>
<feature type="transmembrane region" description="Helical" evidence="14">
    <location>
        <begin position="98"/>
        <end position="118"/>
    </location>
</feature>
<dbReference type="Pfam" id="PF00571">
    <property type="entry name" value="CBS"/>
    <property type="match status" value="2"/>
</dbReference>
<keyword evidence="13 14" id="KW-0472">Membrane</keyword>
<organism evidence="19 20">
    <name type="scientific">Pseudolabrys taiwanensis</name>
    <dbReference type="NCBI Taxonomy" id="331696"/>
    <lineage>
        <taxon>Bacteria</taxon>
        <taxon>Pseudomonadati</taxon>
        <taxon>Pseudomonadota</taxon>
        <taxon>Alphaproteobacteria</taxon>
        <taxon>Hyphomicrobiales</taxon>
        <taxon>Xanthobacteraceae</taxon>
        <taxon>Pseudolabrys</taxon>
    </lineage>
</organism>
<dbReference type="AlphaFoldDB" id="A0A346A027"/>
<evidence type="ECO:0000256" key="16">
    <source>
        <dbReference type="PIRSR" id="PIRSR006404-2"/>
    </source>
</evidence>
<evidence type="ECO:0000256" key="11">
    <source>
        <dbReference type="ARBA" id="ARBA00023049"/>
    </source>
</evidence>
<evidence type="ECO:0000313" key="19">
    <source>
        <dbReference type="EMBL" id="AXK82524.1"/>
    </source>
</evidence>
<evidence type="ECO:0000256" key="5">
    <source>
        <dbReference type="ARBA" id="ARBA00022692"/>
    </source>
</evidence>